<evidence type="ECO:0000313" key="2">
    <source>
        <dbReference type="EMBL" id="OGM33258.1"/>
    </source>
</evidence>
<evidence type="ECO:0000313" key="3">
    <source>
        <dbReference type="Proteomes" id="UP000178870"/>
    </source>
</evidence>
<organism evidence="2 3">
    <name type="scientific">Candidatus Woesebacteria bacterium RIFCSPHIGHO2_01_FULL_44_21</name>
    <dbReference type="NCBI Taxonomy" id="1802503"/>
    <lineage>
        <taxon>Bacteria</taxon>
        <taxon>Candidatus Woeseibacteriota</taxon>
    </lineage>
</organism>
<gene>
    <name evidence="2" type="ORF">A2803_00205</name>
</gene>
<accession>A0A1F7Z2W5</accession>
<name>A0A1F7Z2W5_9BACT</name>
<proteinExistence type="predicted"/>
<sequence length="224" mass="25412">MNIVILHGWGHSAVMWQSFASKFHGQKVIVFDLPGFGTEPIISEKWGINDYANWVTQKLKAKKIKEVVLIGHSFGGKIASELAIRHPEMIKKLILISSPVLRRPSLLTKIKIYLYKLSKYVPLSGFLKYEINEDFKEAKDNNLGKIFVKSVNYDVTKMLPKLNIPTLIIWGRDDAEAIYPIGVEMAKLIPGAKLEILKNTGHNIQLENPNILYGLVKKFITQTQ</sequence>
<reference evidence="2 3" key="1">
    <citation type="journal article" date="2016" name="Nat. Commun.">
        <title>Thousands of microbial genomes shed light on interconnected biogeochemical processes in an aquifer system.</title>
        <authorList>
            <person name="Anantharaman K."/>
            <person name="Brown C.T."/>
            <person name="Hug L.A."/>
            <person name="Sharon I."/>
            <person name="Castelle C.J."/>
            <person name="Probst A.J."/>
            <person name="Thomas B.C."/>
            <person name="Singh A."/>
            <person name="Wilkins M.J."/>
            <person name="Karaoz U."/>
            <person name="Brodie E.L."/>
            <person name="Williams K.H."/>
            <person name="Hubbard S.S."/>
            <person name="Banfield J.F."/>
        </authorList>
    </citation>
    <scope>NUCLEOTIDE SEQUENCE [LARGE SCALE GENOMIC DNA]</scope>
</reference>
<comment type="caution">
    <text evidence="2">The sequence shown here is derived from an EMBL/GenBank/DDBJ whole genome shotgun (WGS) entry which is preliminary data.</text>
</comment>
<dbReference type="Pfam" id="PF00561">
    <property type="entry name" value="Abhydrolase_1"/>
    <property type="match status" value="1"/>
</dbReference>
<dbReference type="PANTHER" id="PTHR43798:SF33">
    <property type="entry name" value="HYDROLASE, PUTATIVE (AFU_ORTHOLOGUE AFUA_2G14860)-RELATED"/>
    <property type="match status" value="1"/>
</dbReference>
<protein>
    <recommendedName>
        <fullName evidence="1">AB hydrolase-1 domain-containing protein</fullName>
    </recommendedName>
</protein>
<dbReference type="InterPro" id="IPR029058">
    <property type="entry name" value="AB_hydrolase_fold"/>
</dbReference>
<dbReference type="EMBL" id="MGGP01000005">
    <property type="protein sequence ID" value="OGM33258.1"/>
    <property type="molecule type" value="Genomic_DNA"/>
</dbReference>
<dbReference type="InterPro" id="IPR050266">
    <property type="entry name" value="AB_hydrolase_sf"/>
</dbReference>
<dbReference type="PRINTS" id="PR00111">
    <property type="entry name" value="ABHYDROLASE"/>
</dbReference>
<feature type="domain" description="AB hydrolase-1" evidence="1">
    <location>
        <begin position="3"/>
        <end position="101"/>
    </location>
</feature>
<dbReference type="Gene3D" id="3.40.50.1820">
    <property type="entry name" value="alpha/beta hydrolase"/>
    <property type="match status" value="1"/>
</dbReference>
<dbReference type="GO" id="GO:0016020">
    <property type="term" value="C:membrane"/>
    <property type="evidence" value="ECO:0007669"/>
    <property type="project" value="TreeGrafter"/>
</dbReference>
<evidence type="ECO:0000259" key="1">
    <source>
        <dbReference type="Pfam" id="PF00561"/>
    </source>
</evidence>
<dbReference type="SUPFAM" id="SSF53474">
    <property type="entry name" value="alpha/beta-Hydrolases"/>
    <property type="match status" value="1"/>
</dbReference>
<dbReference type="Proteomes" id="UP000178870">
    <property type="component" value="Unassembled WGS sequence"/>
</dbReference>
<dbReference type="InterPro" id="IPR000073">
    <property type="entry name" value="AB_hydrolase_1"/>
</dbReference>
<dbReference type="AlphaFoldDB" id="A0A1F7Z2W5"/>
<dbReference type="PANTHER" id="PTHR43798">
    <property type="entry name" value="MONOACYLGLYCEROL LIPASE"/>
    <property type="match status" value="1"/>
</dbReference>